<keyword evidence="3" id="KW-1185">Reference proteome</keyword>
<name>A0AAD7DA82_MYCRO</name>
<comment type="caution">
    <text evidence="2">The sequence shown here is derived from an EMBL/GenBank/DDBJ whole genome shotgun (WGS) entry which is preliminary data.</text>
</comment>
<accession>A0AAD7DA82</accession>
<evidence type="ECO:0000313" key="3">
    <source>
        <dbReference type="Proteomes" id="UP001221757"/>
    </source>
</evidence>
<dbReference type="Proteomes" id="UP001221757">
    <property type="component" value="Unassembled WGS sequence"/>
</dbReference>
<reference evidence="2" key="1">
    <citation type="submission" date="2023-03" db="EMBL/GenBank/DDBJ databases">
        <title>Massive genome expansion in bonnet fungi (Mycena s.s.) driven by repeated elements and novel gene families across ecological guilds.</title>
        <authorList>
            <consortium name="Lawrence Berkeley National Laboratory"/>
            <person name="Harder C.B."/>
            <person name="Miyauchi S."/>
            <person name="Viragh M."/>
            <person name="Kuo A."/>
            <person name="Thoen E."/>
            <person name="Andreopoulos B."/>
            <person name="Lu D."/>
            <person name="Skrede I."/>
            <person name="Drula E."/>
            <person name="Henrissat B."/>
            <person name="Morin E."/>
            <person name="Kohler A."/>
            <person name="Barry K."/>
            <person name="LaButti K."/>
            <person name="Morin E."/>
            <person name="Salamov A."/>
            <person name="Lipzen A."/>
            <person name="Mereny Z."/>
            <person name="Hegedus B."/>
            <person name="Baldrian P."/>
            <person name="Stursova M."/>
            <person name="Weitz H."/>
            <person name="Taylor A."/>
            <person name="Grigoriev I.V."/>
            <person name="Nagy L.G."/>
            <person name="Martin F."/>
            <person name="Kauserud H."/>
        </authorList>
    </citation>
    <scope>NUCLEOTIDE SEQUENCE</scope>
    <source>
        <strain evidence="2">CBHHK067</strain>
    </source>
</reference>
<evidence type="ECO:0000256" key="1">
    <source>
        <dbReference type="SAM" id="SignalP"/>
    </source>
</evidence>
<feature type="signal peptide" evidence="1">
    <location>
        <begin position="1"/>
        <end position="22"/>
    </location>
</feature>
<dbReference type="EMBL" id="JARKIE010000095">
    <property type="protein sequence ID" value="KAJ7686476.1"/>
    <property type="molecule type" value="Genomic_DNA"/>
</dbReference>
<dbReference type="AlphaFoldDB" id="A0AAD7DA82"/>
<sequence>MSFLFPTCFLSFLFSFSRTEWAACCGPTPHSARRLPPVRFVPTSVVSSLALHSSRKSGRISLRRPVKYDFTQSFEMTPATKRCLLTHMRAPQPLLERKYVVGPRSALARLRALHIIFRCKPRTRRRGYHLRLASLGCFPIFAR</sequence>
<organism evidence="2 3">
    <name type="scientific">Mycena rosella</name>
    <name type="common">Pink bonnet</name>
    <name type="synonym">Agaricus rosellus</name>
    <dbReference type="NCBI Taxonomy" id="1033263"/>
    <lineage>
        <taxon>Eukaryota</taxon>
        <taxon>Fungi</taxon>
        <taxon>Dikarya</taxon>
        <taxon>Basidiomycota</taxon>
        <taxon>Agaricomycotina</taxon>
        <taxon>Agaricomycetes</taxon>
        <taxon>Agaricomycetidae</taxon>
        <taxon>Agaricales</taxon>
        <taxon>Marasmiineae</taxon>
        <taxon>Mycenaceae</taxon>
        <taxon>Mycena</taxon>
    </lineage>
</organism>
<gene>
    <name evidence="2" type="ORF">B0H17DRAFT_711827</name>
</gene>
<evidence type="ECO:0008006" key="4">
    <source>
        <dbReference type="Google" id="ProtNLM"/>
    </source>
</evidence>
<feature type="chain" id="PRO_5041956539" description="Secreted protein" evidence="1">
    <location>
        <begin position="23"/>
        <end position="143"/>
    </location>
</feature>
<protein>
    <recommendedName>
        <fullName evidence="4">Secreted protein</fullName>
    </recommendedName>
</protein>
<proteinExistence type="predicted"/>
<keyword evidence="1" id="KW-0732">Signal</keyword>
<evidence type="ECO:0000313" key="2">
    <source>
        <dbReference type="EMBL" id="KAJ7686476.1"/>
    </source>
</evidence>